<reference evidence="1 2" key="1">
    <citation type="submission" date="2021-11" db="EMBL/GenBank/DDBJ databases">
        <title>Black yeast isolated from Biological Soil Crust.</title>
        <authorList>
            <person name="Kurbessoian T."/>
        </authorList>
    </citation>
    <scope>NUCLEOTIDE SEQUENCE [LARGE SCALE GENOMIC DNA]</scope>
    <source>
        <strain evidence="1 2">CCFEE 5522</strain>
    </source>
</reference>
<keyword evidence="2" id="KW-1185">Reference proteome</keyword>
<evidence type="ECO:0000313" key="2">
    <source>
        <dbReference type="Proteomes" id="UP001324427"/>
    </source>
</evidence>
<organism evidence="1 2">
    <name type="scientific">Oleoguttula mirabilis</name>
    <dbReference type="NCBI Taxonomy" id="1507867"/>
    <lineage>
        <taxon>Eukaryota</taxon>
        <taxon>Fungi</taxon>
        <taxon>Dikarya</taxon>
        <taxon>Ascomycota</taxon>
        <taxon>Pezizomycotina</taxon>
        <taxon>Dothideomycetes</taxon>
        <taxon>Dothideomycetidae</taxon>
        <taxon>Mycosphaerellales</taxon>
        <taxon>Teratosphaeriaceae</taxon>
        <taxon>Oleoguttula</taxon>
    </lineage>
</organism>
<evidence type="ECO:0000313" key="1">
    <source>
        <dbReference type="EMBL" id="KAK4550607.1"/>
    </source>
</evidence>
<protein>
    <recommendedName>
        <fullName evidence="3">F-box domain-containing protein</fullName>
    </recommendedName>
</protein>
<dbReference type="SUPFAM" id="SSF81383">
    <property type="entry name" value="F-box domain"/>
    <property type="match status" value="1"/>
</dbReference>
<dbReference type="EMBL" id="JAVFHQ010000001">
    <property type="protein sequence ID" value="KAK4550607.1"/>
    <property type="molecule type" value="Genomic_DNA"/>
</dbReference>
<comment type="caution">
    <text evidence="1">The sequence shown here is derived from an EMBL/GenBank/DDBJ whole genome shotgun (WGS) entry which is preliminary data.</text>
</comment>
<proteinExistence type="predicted"/>
<evidence type="ECO:0008006" key="3">
    <source>
        <dbReference type="Google" id="ProtNLM"/>
    </source>
</evidence>
<dbReference type="Proteomes" id="UP001324427">
    <property type="component" value="Unassembled WGS sequence"/>
</dbReference>
<name>A0AAV9JZK6_9PEZI</name>
<dbReference type="InterPro" id="IPR036047">
    <property type="entry name" value="F-box-like_dom_sf"/>
</dbReference>
<dbReference type="AlphaFoldDB" id="A0AAV9JZK6"/>
<gene>
    <name evidence="1" type="ORF">LTR36_000186</name>
</gene>
<sequence length="283" mass="32283">MTAARRVFDTYELLENVLLHLPLRQLLLAQRISTSFRDLIWRSATINRALFFTPATAETVERYCYDLDHDHSQSQPDICDEPDEGIWMTAPGPDAVSPLLNPFLPVHNMANDAAVQQHTVANSRSPDTVEDSTIGRRWFFDCDEGIAFSDPPRRFYCDFWFADDRVKTMERSEGSFKDMLVTHPPCRKVEVMRNTYRLPSSDDEPQHLEVDGDEAGVYFGDFLVAASQVTVNRHHNSSLVFGHRGTHSAEVVGGELWQRCPKSVDEITGWEMLRMFEVGVETV</sequence>
<accession>A0AAV9JZK6</accession>